<accession>G8R8H7</accession>
<dbReference type="SUPFAM" id="SSF56935">
    <property type="entry name" value="Porins"/>
    <property type="match status" value="1"/>
</dbReference>
<evidence type="ECO:0008006" key="3">
    <source>
        <dbReference type="Google" id="ProtNLM"/>
    </source>
</evidence>
<protein>
    <recommendedName>
        <fullName evidence="3">DUF3570 domain-containing protein</fullName>
    </recommendedName>
</protein>
<keyword evidence="2" id="KW-1185">Reference proteome</keyword>
<evidence type="ECO:0000313" key="1">
    <source>
        <dbReference type="EMBL" id="AEV31359.1"/>
    </source>
</evidence>
<dbReference type="Pfam" id="PF12094">
    <property type="entry name" value="DUF3570"/>
    <property type="match status" value="1"/>
</dbReference>
<gene>
    <name evidence="1" type="ordered locus">Oweho_0338</name>
</gene>
<dbReference type="EMBL" id="CP003156">
    <property type="protein sequence ID" value="AEV31359.1"/>
    <property type="molecule type" value="Genomic_DNA"/>
</dbReference>
<evidence type="ECO:0000313" key="2">
    <source>
        <dbReference type="Proteomes" id="UP000005631"/>
    </source>
</evidence>
<reference evidence="1 2" key="1">
    <citation type="journal article" date="2012" name="Stand. Genomic Sci.">
        <title>Genome sequence of the orange-pigmented seawater bacterium Owenweeksia hongkongensis type strain (UST20020801(T)).</title>
        <authorList>
            <person name="Riedel T."/>
            <person name="Held B."/>
            <person name="Nolan M."/>
            <person name="Lucas S."/>
            <person name="Lapidus A."/>
            <person name="Tice H."/>
            <person name="Del Rio T.G."/>
            <person name="Cheng J.F."/>
            <person name="Han C."/>
            <person name="Tapia R."/>
            <person name="Goodwin L.A."/>
            <person name="Pitluck S."/>
            <person name="Liolios K."/>
            <person name="Mavromatis K."/>
            <person name="Pagani I."/>
            <person name="Ivanova N."/>
            <person name="Mikhailova N."/>
            <person name="Pati A."/>
            <person name="Chen A."/>
            <person name="Palaniappan K."/>
            <person name="Rohde M."/>
            <person name="Tindall B.J."/>
            <person name="Detter J.C."/>
            <person name="Goker M."/>
            <person name="Woyke T."/>
            <person name="Bristow J."/>
            <person name="Eisen J.A."/>
            <person name="Markowitz V."/>
            <person name="Hugenholtz P."/>
            <person name="Klenk H.P."/>
            <person name="Kyrpides N.C."/>
        </authorList>
    </citation>
    <scope>NUCLEOTIDE SEQUENCE</scope>
    <source>
        <strain evidence="2">DSM 17368 / JCM 12287 / NRRL B-23963</strain>
    </source>
</reference>
<dbReference type="KEGG" id="oho:Oweho_0338"/>
<name>G8R8H7_OWEHD</name>
<dbReference type="InterPro" id="IPR021953">
    <property type="entry name" value="DUF3570"/>
</dbReference>
<sequence length="428" mass="48714">MSKVFSIIERAQWAVAPKKEKAAVGVTRQIIFLAILVISTLGASAQMDADTAKTPRQSKLDALFSFYGQDGKHSAVTGGKGNENLQVYSVKISGTHKIDSVNTFYLSAGVDIISSASTDSIDFIVSSASRVDQHTSLNIGYSRQLNKQLSVGAIFSLSLESDYFSRGGEVWFDYLRKDQRAAASLNLSAYFDDLRWGRLQPPYIIEARNLIYPGELRDSAWFDIHHRNSYNISGSYRYDLNKRMSLSIFPSYSYQEGLLSTPFHRMYFADKVLPEVENLPRTKHMGVLGIQLNSFIGGKFILRSYAQYYMDDFGLTSTSIKLETPLKLKPKLSIAPSIRYANQTASDYFKPYREHQSSEEYYTSDHDLSSFWSINPGLSFNFWFGKPETNKWQVQKLSLRYSYYQREDGLKAHIISTYFGLDRVKSRK</sequence>
<dbReference type="HOGENOM" id="CLU_052167_0_0_10"/>
<organism evidence="1 2">
    <name type="scientific">Owenweeksia hongkongensis (strain DSM 17368 / CIP 108786 / JCM 12287 / NRRL B-23963 / UST20020801)</name>
    <dbReference type="NCBI Taxonomy" id="926562"/>
    <lineage>
        <taxon>Bacteria</taxon>
        <taxon>Pseudomonadati</taxon>
        <taxon>Bacteroidota</taxon>
        <taxon>Flavobacteriia</taxon>
        <taxon>Flavobacteriales</taxon>
        <taxon>Owenweeksiaceae</taxon>
        <taxon>Owenweeksia</taxon>
    </lineage>
</organism>
<dbReference type="eggNOG" id="COG2067">
    <property type="taxonomic scope" value="Bacteria"/>
</dbReference>
<proteinExistence type="predicted"/>
<dbReference type="AlphaFoldDB" id="G8R8H7"/>
<dbReference type="STRING" id="926562.Oweho_0338"/>
<dbReference type="Proteomes" id="UP000005631">
    <property type="component" value="Chromosome"/>
</dbReference>